<dbReference type="PANTHER" id="PTHR12353:SF1">
    <property type="entry name" value="DISKS LARGE-ASSOCIATED PROTEIN 5"/>
    <property type="match status" value="1"/>
</dbReference>
<feature type="compositionally biased region" description="Basic and acidic residues" evidence="2">
    <location>
        <begin position="1054"/>
        <end position="1065"/>
    </location>
</feature>
<feature type="compositionally biased region" description="Basic and acidic residues" evidence="2">
    <location>
        <begin position="202"/>
        <end position="211"/>
    </location>
</feature>
<dbReference type="GO" id="GO:0023052">
    <property type="term" value="P:signaling"/>
    <property type="evidence" value="ECO:0007669"/>
    <property type="project" value="InterPro"/>
</dbReference>
<dbReference type="EMBL" id="JAIZAY010000011">
    <property type="protein sequence ID" value="KAJ8033334.1"/>
    <property type="molecule type" value="Genomic_DNA"/>
</dbReference>
<feature type="region of interest" description="Disordered" evidence="2">
    <location>
        <begin position="630"/>
        <end position="660"/>
    </location>
</feature>
<feature type="compositionally biased region" description="Basic residues" evidence="2">
    <location>
        <begin position="1074"/>
        <end position="1086"/>
    </location>
</feature>
<feature type="region of interest" description="Disordered" evidence="2">
    <location>
        <begin position="163"/>
        <end position="258"/>
    </location>
</feature>
<feature type="compositionally biased region" description="Basic and acidic residues" evidence="2">
    <location>
        <begin position="1087"/>
        <end position="1099"/>
    </location>
</feature>
<keyword evidence="4" id="KW-1185">Reference proteome</keyword>
<feature type="compositionally biased region" description="Polar residues" evidence="2">
    <location>
        <begin position="228"/>
        <end position="248"/>
    </location>
</feature>
<reference evidence="3" key="1">
    <citation type="submission" date="2021-10" db="EMBL/GenBank/DDBJ databases">
        <title>Tropical sea cucumber genome reveals ecological adaptation and Cuvierian tubules defense mechanism.</title>
        <authorList>
            <person name="Chen T."/>
        </authorList>
    </citation>
    <scope>NUCLEOTIDE SEQUENCE</scope>
    <source>
        <strain evidence="3">Nanhai2018</strain>
        <tissue evidence="3">Muscle</tissue>
    </source>
</reference>
<organism evidence="3 4">
    <name type="scientific">Holothuria leucospilota</name>
    <name type="common">Black long sea cucumber</name>
    <name type="synonym">Mertensiothuria leucospilota</name>
    <dbReference type="NCBI Taxonomy" id="206669"/>
    <lineage>
        <taxon>Eukaryota</taxon>
        <taxon>Metazoa</taxon>
        <taxon>Echinodermata</taxon>
        <taxon>Eleutherozoa</taxon>
        <taxon>Echinozoa</taxon>
        <taxon>Holothuroidea</taxon>
        <taxon>Aspidochirotacea</taxon>
        <taxon>Aspidochirotida</taxon>
        <taxon>Holothuriidae</taxon>
        <taxon>Holothuria</taxon>
    </lineage>
</organism>
<evidence type="ECO:0000313" key="3">
    <source>
        <dbReference type="EMBL" id="KAJ8033334.1"/>
    </source>
</evidence>
<feature type="region of interest" description="Disordered" evidence="2">
    <location>
        <begin position="78"/>
        <end position="122"/>
    </location>
</feature>
<dbReference type="AlphaFoldDB" id="A0A9Q1BVH6"/>
<feature type="compositionally biased region" description="Basic residues" evidence="2">
    <location>
        <begin position="639"/>
        <end position="650"/>
    </location>
</feature>
<comment type="similarity">
    <text evidence="1">Belongs to the SAPAP family.</text>
</comment>
<dbReference type="Pfam" id="PF03359">
    <property type="entry name" value="GKAP"/>
    <property type="match status" value="2"/>
</dbReference>
<dbReference type="InterPro" id="IPR005026">
    <property type="entry name" value="SAPAP"/>
</dbReference>
<feature type="region of interest" description="Disordered" evidence="2">
    <location>
        <begin position="1029"/>
        <end position="1103"/>
    </location>
</feature>
<dbReference type="OrthoDB" id="10023951at2759"/>
<feature type="compositionally biased region" description="Polar residues" evidence="2">
    <location>
        <begin position="536"/>
        <end position="576"/>
    </location>
</feature>
<proteinExistence type="inferred from homology"/>
<sequence>MCKLLYIGPNNVTSAASNVRIGVGIISALSNMSRNLYKKKGIGGVDPKDKRRLRRSLHQKEVRDHGFLSRRVVDDEFSPLREQPKETAQSKLPVPRTLADETKKNVKSKPAPTGKKADPRREMLAKWKAEKELKRKVDQMKKEKSRPTFKVRKIEYERVTYLPSKKQQQDGPKKIPSSGNKTVAAEKQTMAPSMLRRSSRLASKENPETVHPRKTTQTRTVKPEVKNSNRPVRSTRATSTNKPATSKMVTPAPVKKTTQKLVPKITQPVMPTMSSFTFRKEINLKLTSALPVPKRKPKSAVTGVKTPQPNIPLKKTHTAAEAKKENKPKIAKDVVNKGEEMKKLETVSKEDVDGAKYYQSLMDGERERMTSLCSTWSQVMEEDKVPESVHGDIRSAIGKAQLLMDQRFKQFGGLVEQCRLGQGEKRTHTTDLQGFWEMVGFQIEDVNKMFENLTELQKNDWQLKGEMEQVVKPVVKKQILGKVKKPTGDKNAARERLAAAKAAMKAKKAEVVVFDAGFFKVESPAKEKEPHCAAGSSFQNTPVRRSFTSTASPLLRQSVTRRSNTPKRTSLASSEQGLLRAVLQASHTPKMALLSSSFAASGHLPATDENKMTDENITPSNNSICTRLRDLGLSSGKSSIRKRRRSQRTKSTREDEEVNMEKENDISCYLAPTLSVVDLNTQAEDMMETEPVVQLRDLGKKTPLTNQKEEIPDSTVFPNVTMRKTPGHGMTPRASKTKTPKSSSSLSPEMEPTPSKIPKKRKMNTPFKNAAAKEESKTVQKIGEEEPSETLAAVSMEDIEGAAHYQSVMDAEKERLIGLCSSWSQVLENGDVPDDVHGDIRSAIGKAQLLMNQRFKQFGGLVEQCRLGQGEKKTHTTDLQGFWEMVGFQIEDVDKMFAKLSELKDNDWKPKEEEKPVVKKVVKKKAASKVKKPTGDKNAARERLAAAKAAMKAKKAEVVVFDAGFFKVESPAKEKEPHCAAGTSVPNSPFKRRSSQANSLLRKSLTPHSSKRTSLAAKEQDLLRAVLQASHHSPKIDSVPSPDVAGSLFTPEKTPSDDVCTRLRDLGLSSGKSSMRKRRRSQRRKSTKEEAPLEEGVDKENEDDLSCYLMPSVPVVDLNSQAEEMMKTDPSDQLRDLGKRTPLTNKNGMVSDTNVFVKPHMLPFNPSPVGDLFDSPKLAPRRSTRLRAGRVSAFTPPRRSFANVPPSVDLISFD</sequence>
<evidence type="ECO:0000313" key="4">
    <source>
        <dbReference type="Proteomes" id="UP001152320"/>
    </source>
</evidence>
<comment type="caution">
    <text evidence="3">The sequence shown here is derived from an EMBL/GenBank/DDBJ whole genome shotgun (WGS) entry which is preliminary data.</text>
</comment>
<dbReference type="PANTHER" id="PTHR12353">
    <property type="entry name" value="DISKS LARGE-ASSOCIATED PROTEIN DAP SAP90/PSD-95-ASSOCIATED PROTEIN"/>
    <property type="match status" value="1"/>
</dbReference>
<feature type="compositionally biased region" description="Low complexity" evidence="2">
    <location>
        <begin position="740"/>
        <end position="754"/>
    </location>
</feature>
<feature type="region of interest" description="Disordered" evidence="2">
    <location>
        <begin position="972"/>
        <end position="1017"/>
    </location>
</feature>
<gene>
    <name evidence="3" type="ORF">HOLleu_23539</name>
</gene>
<feature type="region of interest" description="Disordered" evidence="2">
    <location>
        <begin position="1127"/>
        <end position="1146"/>
    </location>
</feature>
<evidence type="ECO:0000256" key="1">
    <source>
        <dbReference type="ARBA" id="ARBA00008839"/>
    </source>
</evidence>
<evidence type="ECO:0000256" key="2">
    <source>
        <dbReference type="SAM" id="MobiDB-lite"/>
    </source>
</evidence>
<feature type="region of interest" description="Disordered" evidence="2">
    <location>
        <begin position="769"/>
        <end position="788"/>
    </location>
</feature>
<feature type="region of interest" description="Disordered" evidence="2">
    <location>
        <begin position="718"/>
        <end position="762"/>
    </location>
</feature>
<feature type="compositionally biased region" description="Basic and acidic residues" evidence="2">
    <location>
        <begin position="771"/>
        <end position="784"/>
    </location>
</feature>
<protein>
    <submittedName>
        <fullName evidence="3">Disks large-associated protein 5</fullName>
    </submittedName>
</protein>
<accession>A0A9Q1BVH6</accession>
<feature type="region of interest" description="Disordered" evidence="2">
    <location>
        <begin position="293"/>
        <end position="326"/>
    </location>
</feature>
<dbReference type="Proteomes" id="UP001152320">
    <property type="component" value="Chromosome 11"/>
</dbReference>
<feature type="region of interest" description="Disordered" evidence="2">
    <location>
        <begin position="529"/>
        <end position="576"/>
    </location>
</feature>
<feature type="compositionally biased region" description="Basic and acidic residues" evidence="2">
    <location>
        <begin position="1127"/>
        <end position="1139"/>
    </location>
</feature>
<name>A0A9Q1BVH6_HOLLE</name>